<sequence>MDSVVFDVGVCSDIRLAREDRNIWADIKGSRSKGGTCTEATSPDGQDGYPLRIMEVGVAAASDPNARLDISSRRRPHSWVRILGVAHQTAQAELTIVNAAFSFLCQPHGVDLNPSLEEMRLEKRWQNMGLNNLNRYGLKHFYWRSAPFQLEDDEAHSLRDPHRSTLRSGTVTGGDWHRRSWSRSFAMTTFPPELVEVIVYVAWHSEMPSYVRTTFTTTCPSSKEELGLLIEGFAEFLAGSALTKQVPLMADITVVDFQVFAPPVFPQEGQSS</sequence>
<protein>
    <submittedName>
        <fullName evidence="1">Uncharacterized protein</fullName>
    </submittedName>
</protein>
<dbReference type="EMBL" id="JAUEPT010000001">
    <property type="protein sequence ID" value="KAK0456851.1"/>
    <property type="molecule type" value="Genomic_DNA"/>
</dbReference>
<gene>
    <name evidence="1" type="ORF">EV421DRAFT_2013889</name>
</gene>
<dbReference type="AlphaFoldDB" id="A0AA39KBL9"/>
<accession>A0AA39KBL9</accession>
<evidence type="ECO:0000313" key="2">
    <source>
        <dbReference type="Proteomes" id="UP001175226"/>
    </source>
</evidence>
<proteinExistence type="predicted"/>
<comment type="caution">
    <text evidence="1">The sequence shown here is derived from an EMBL/GenBank/DDBJ whole genome shotgun (WGS) entry which is preliminary data.</text>
</comment>
<dbReference type="Proteomes" id="UP001175226">
    <property type="component" value="Unassembled WGS sequence"/>
</dbReference>
<reference evidence="1" key="1">
    <citation type="submission" date="2023-06" db="EMBL/GenBank/DDBJ databases">
        <authorList>
            <consortium name="Lawrence Berkeley National Laboratory"/>
            <person name="Ahrendt S."/>
            <person name="Sahu N."/>
            <person name="Indic B."/>
            <person name="Wong-Bajracharya J."/>
            <person name="Merenyi Z."/>
            <person name="Ke H.-M."/>
            <person name="Monk M."/>
            <person name="Kocsube S."/>
            <person name="Drula E."/>
            <person name="Lipzen A."/>
            <person name="Balint B."/>
            <person name="Henrissat B."/>
            <person name="Andreopoulos B."/>
            <person name="Martin F.M."/>
            <person name="Harder C.B."/>
            <person name="Rigling D."/>
            <person name="Ford K.L."/>
            <person name="Foster G.D."/>
            <person name="Pangilinan J."/>
            <person name="Papanicolaou A."/>
            <person name="Barry K."/>
            <person name="LaButti K."/>
            <person name="Viragh M."/>
            <person name="Koriabine M."/>
            <person name="Yan M."/>
            <person name="Riley R."/>
            <person name="Champramary S."/>
            <person name="Plett K.L."/>
            <person name="Tsai I.J."/>
            <person name="Slot J."/>
            <person name="Sipos G."/>
            <person name="Plett J."/>
            <person name="Nagy L.G."/>
            <person name="Grigoriev I.V."/>
        </authorList>
    </citation>
    <scope>NUCLEOTIDE SEQUENCE</scope>
    <source>
        <strain evidence="1">FPL87.14</strain>
    </source>
</reference>
<keyword evidence="2" id="KW-1185">Reference proteome</keyword>
<organism evidence="1 2">
    <name type="scientific">Armillaria borealis</name>
    <dbReference type="NCBI Taxonomy" id="47425"/>
    <lineage>
        <taxon>Eukaryota</taxon>
        <taxon>Fungi</taxon>
        <taxon>Dikarya</taxon>
        <taxon>Basidiomycota</taxon>
        <taxon>Agaricomycotina</taxon>
        <taxon>Agaricomycetes</taxon>
        <taxon>Agaricomycetidae</taxon>
        <taxon>Agaricales</taxon>
        <taxon>Marasmiineae</taxon>
        <taxon>Physalacriaceae</taxon>
        <taxon>Armillaria</taxon>
    </lineage>
</organism>
<name>A0AA39KBL9_9AGAR</name>
<evidence type="ECO:0000313" key="1">
    <source>
        <dbReference type="EMBL" id="KAK0456851.1"/>
    </source>
</evidence>